<evidence type="ECO:0000256" key="8">
    <source>
        <dbReference type="ARBA" id="ARBA00022857"/>
    </source>
</evidence>
<evidence type="ECO:0000313" key="13">
    <source>
        <dbReference type="EMBL" id="KIW21631.1"/>
    </source>
</evidence>
<comment type="cofactor">
    <cofactor evidence="1">
        <name>FAD</name>
        <dbReference type="ChEBI" id="CHEBI:57692"/>
    </cofactor>
</comment>
<dbReference type="HOGENOM" id="CLU_020931_2_0_1"/>
<gene>
    <name evidence="13" type="ORF">PV08_02211</name>
</gene>
<dbReference type="EC" id="1.14.13.196" evidence="4"/>
<name>A0A0D1Z1U7_9EURO</name>
<evidence type="ECO:0000256" key="10">
    <source>
        <dbReference type="ARBA" id="ARBA00030351"/>
    </source>
</evidence>
<evidence type="ECO:0000256" key="5">
    <source>
        <dbReference type="ARBA" id="ARBA00018612"/>
    </source>
</evidence>
<dbReference type="Gene3D" id="3.50.50.60">
    <property type="entry name" value="FAD/NAD(P)-binding domain"/>
    <property type="match status" value="1"/>
</dbReference>
<evidence type="ECO:0000256" key="4">
    <source>
        <dbReference type="ARBA" id="ARBA00012881"/>
    </source>
</evidence>
<evidence type="ECO:0000256" key="6">
    <source>
        <dbReference type="ARBA" id="ARBA00022630"/>
    </source>
</evidence>
<dbReference type="PANTHER" id="PTHR42802:SF1">
    <property type="entry name" value="L-ORNITHINE N(5)-MONOOXYGENASE"/>
    <property type="match status" value="1"/>
</dbReference>
<dbReference type="GO" id="GO:0006879">
    <property type="term" value="P:intracellular iron ion homeostasis"/>
    <property type="evidence" value="ECO:0007669"/>
    <property type="project" value="TreeGrafter"/>
</dbReference>
<dbReference type="EMBL" id="KN847492">
    <property type="protein sequence ID" value="KIW21631.1"/>
    <property type="molecule type" value="Genomic_DNA"/>
</dbReference>
<evidence type="ECO:0000256" key="2">
    <source>
        <dbReference type="ARBA" id="ARBA00004924"/>
    </source>
</evidence>
<keyword evidence="6" id="KW-0285">Flavoprotein</keyword>
<dbReference type="VEuPathDB" id="FungiDB:PV08_02211"/>
<sequence length="448" mass="50036">MEHSTPSTSETLDLICIGFGVTALSLAVALHEKKSLDKALFLEAQSQSAWKPYPDVPSERLRTSFLNDLITSENPRSKFTFMNYLHATNRLIVYANSSRITPSRELFAEYLRWCGDNIHARKEFSRRVDRVVPVKNAAGRVSSWKVFFVDKVTGKTEVAEAKQVVVATEPEPRVPGILSQPNIRAAVAHSTDSLEAIPAVLKRTAGRARIAVIGDGQSAAEVFYYVQNIRGDHQTVWFTRDNVIRASDDSPFLQDVIRQPTTSATQALPAELRRQALGLKSTVVEDELLKNIYDSQYRQSVKQPDPFKWQHQIQVGQQLTSAEKTSGDKVVLGFLNSGGATQRTDIYDLVIAATGFIKVDHQTILHQLLELVEGPGISVDRDYQVNFRSGLLTKDCGIWLQGSLGEANNDDEAVYPTLAERSRRAVESILQQRRQQSQSSLEERSARL</sequence>
<evidence type="ECO:0000256" key="11">
    <source>
        <dbReference type="ARBA" id="ARBA00047598"/>
    </source>
</evidence>
<organism evidence="13 14">
    <name type="scientific">Exophiala spinifera</name>
    <dbReference type="NCBI Taxonomy" id="91928"/>
    <lineage>
        <taxon>Eukaryota</taxon>
        <taxon>Fungi</taxon>
        <taxon>Dikarya</taxon>
        <taxon>Ascomycota</taxon>
        <taxon>Pezizomycotina</taxon>
        <taxon>Eurotiomycetes</taxon>
        <taxon>Chaetothyriomycetidae</taxon>
        <taxon>Chaetothyriales</taxon>
        <taxon>Herpotrichiellaceae</taxon>
        <taxon>Exophiala</taxon>
    </lineage>
</organism>
<dbReference type="Pfam" id="PF13434">
    <property type="entry name" value="Lys_Orn_oxgnase"/>
    <property type="match status" value="1"/>
</dbReference>
<evidence type="ECO:0000256" key="9">
    <source>
        <dbReference type="ARBA" id="ARBA00023002"/>
    </source>
</evidence>
<dbReference type="GeneID" id="27329294"/>
<evidence type="ECO:0000256" key="3">
    <source>
        <dbReference type="ARBA" id="ARBA00007588"/>
    </source>
</evidence>
<keyword evidence="14" id="KW-1185">Reference proteome</keyword>
<dbReference type="InterPro" id="IPR025700">
    <property type="entry name" value="Lys/Orn_oxygenase"/>
</dbReference>
<evidence type="ECO:0000256" key="7">
    <source>
        <dbReference type="ARBA" id="ARBA00022827"/>
    </source>
</evidence>
<accession>A0A0D1Z1U7</accession>
<dbReference type="SUPFAM" id="SSF51905">
    <property type="entry name" value="FAD/NAD(P)-binding domain"/>
    <property type="match status" value="1"/>
</dbReference>
<protein>
    <recommendedName>
        <fullName evidence="5">L-ornithine N(5)-monooxygenase</fullName>
        <ecNumber evidence="4">1.14.13.196</ecNumber>
    </recommendedName>
    <alternativeName>
        <fullName evidence="10">L-ornithine N(5)-oxygenase</fullName>
    </alternativeName>
</protein>
<evidence type="ECO:0000256" key="1">
    <source>
        <dbReference type="ARBA" id="ARBA00001974"/>
    </source>
</evidence>
<proteinExistence type="inferred from homology"/>
<keyword evidence="7" id="KW-0274">FAD</keyword>
<dbReference type="PANTHER" id="PTHR42802">
    <property type="entry name" value="MONOOXYGENASE"/>
    <property type="match status" value="1"/>
</dbReference>
<dbReference type="InterPro" id="IPR036188">
    <property type="entry name" value="FAD/NAD-bd_sf"/>
</dbReference>
<dbReference type="RefSeq" id="XP_016241847.1">
    <property type="nucleotide sequence ID" value="XM_016376571.1"/>
</dbReference>
<dbReference type="AlphaFoldDB" id="A0A0D1Z1U7"/>
<reference evidence="13 14" key="1">
    <citation type="submission" date="2015-01" db="EMBL/GenBank/DDBJ databases">
        <title>The Genome Sequence of Exophiala spinifera CBS89968.</title>
        <authorList>
            <consortium name="The Broad Institute Genomics Platform"/>
            <person name="Cuomo C."/>
            <person name="de Hoog S."/>
            <person name="Gorbushina A."/>
            <person name="Stielow B."/>
            <person name="Teixiera M."/>
            <person name="Abouelleil A."/>
            <person name="Chapman S.B."/>
            <person name="Priest M."/>
            <person name="Young S.K."/>
            <person name="Wortman J."/>
            <person name="Nusbaum C."/>
            <person name="Birren B."/>
        </authorList>
    </citation>
    <scope>NUCLEOTIDE SEQUENCE [LARGE SCALE GENOMIC DNA]</scope>
    <source>
        <strain evidence="13 14">CBS 89968</strain>
    </source>
</reference>
<dbReference type="GO" id="GO:0016491">
    <property type="term" value="F:oxidoreductase activity"/>
    <property type="evidence" value="ECO:0007669"/>
    <property type="project" value="UniProtKB-KW"/>
</dbReference>
<dbReference type="Proteomes" id="UP000053328">
    <property type="component" value="Unassembled WGS sequence"/>
</dbReference>
<keyword evidence="9" id="KW-0560">Oxidoreductase</keyword>
<dbReference type="OrthoDB" id="3519933at2759"/>
<keyword evidence="8" id="KW-0521">NADP</keyword>
<comment type="catalytic activity">
    <reaction evidence="11">
        <text>L-ornithine + NADPH + O2 = N(5)-hydroxy-L-ornithine + NADP(+) + H2O</text>
        <dbReference type="Rhea" id="RHEA:41508"/>
        <dbReference type="ChEBI" id="CHEBI:15377"/>
        <dbReference type="ChEBI" id="CHEBI:15379"/>
        <dbReference type="ChEBI" id="CHEBI:46911"/>
        <dbReference type="ChEBI" id="CHEBI:57783"/>
        <dbReference type="ChEBI" id="CHEBI:58349"/>
        <dbReference type="ChEBI" id="CHEBI:78275"/>
        <dbReference type="EC" id="1.14.13.196"/>
    </reaction>
</comment>
<evidence type="ECO:0000256" key="12">
    <source>
        <dbReference type="ARBA" id="ARBA00049248"/>
    </source>
</evidence>
<comment type="catalytic activity">
    <reaction evidence="12">
        <text>L-ornithine + NADH + O2 = N(5)-hydroxy-L-ornithine + NAD(+) + H2O</text>
        <dbReference type="Rhea" id="RHEA:41512"/>
        <dbReference type="ChEBI" id="CHEBI:15377"/>
        <dbReference type="ChEBI" id="CHEBI:15379"/>
        <dbReference type="ChEBI" id="CHEBI:46911"/>
        <dbReference type="ChEBI" id="CHEBI:57540"/>
        <dbReference type="ChEBI" id="CHEBI:57945"/>
        <dbReference type="ChEBI" id="CHEBI:78275"/>
        <dbReference type="EC" id="1.14.13.196"/>
    </reaction>
</comment>
<evidence type="ECO:0000313" key="14">
    <source>
        <dbReference type="Proteomes" id="UP000053328"/>
    </source>
</evidence>
<comment type="pathway">
    <text evidence="2">Siderophore biosynthesis.</text>
</comment>
<comment type="similarity">
    <text evidence="3">Belongs to the lysine N(6)-hydroxylase/L-ornithine N(5)-oxygenase family.</text>
</comment>